<dbReference type="Gene3D" id="2.130.10.130">
    <property type="entry name" value="Integrin alpha, N-terminal"/>
    <property type="match status" value="2"/>
</dbReference>
<dbReference type="PANTHER" id="PTHR44103">
    <property type="entry name" value="PROPROTEIN CONVERTASE P"/>
    <property type="match status" value="1"/>
</dbReference>
<keyword evidence="4" id="KW-1185">Reference proteome</keyword>
<dbReference type="InterPro" id="IPR028994">
    <property type="entry name" value="Integrin_alpha_N"/>
</dbReference>
<gene>
    <name evidence="3" type="ORF">Pla175_36870</name>
</gene>
<accession>A0A518DFN9</accession>
<evidence type="ECO:0000313" key="3">
    <source>
        <dbReference type="EMBL" id="QDU90284.1"/>
    </source>
</evidence>
<protein>
    <submittedName>
        <fullName evidence="3">FG-GAP repeat protein</fullName>
    </submittedName>
</protein>
<dbReference type="PANTHER" id="PTHR44103:SF1">
    <property type="entry name" value="PROPROTEIN CONVERTASE P"/>
    <property type="match status" value="1"/>
</dbReference>
<dbReference type="Proteomes" id="UP000317429">
    <property type="component" value="Chromosome"/>
</dbReference>
<proteinExistence type="predicted"/>
<dbReference type="InterPro" id="IPR013517">
    <property type="entry name" value="FG-GAP"/>
</dbReference>
<dbReference type="EMBL" id="CP036291">
    <property type="protein sequence ID" value="QDU90284.1"/>
    <property type="molecule type" value="Genomic_DNA"/>
</dbReference>
<feature type="signal peptide" evidence="2">
    <location>
        <begin position="1"/>
        <end position="27"/>
    </location>
</feature>
<evidence type="ECO:0000313" key="4">
    <source>
        <dbReference type="Proteomes" id="UP000317429"/>
    </source>
</evidence>
<reference evidence="3 4" key="1">
    <citation type="submission" date="2019-02" db="EMBL/GenBank/DDBJ databases">
        <title>Deep-cultivation of Planctomycetes and their phenomic and genomic characterization uncovers novel biology.</title>
        <authorList>
            <person name="Wiegand S."/>
            <person name="Jogler M."/>
            <person name="Boedeker C."/>
            <person name="Pinto D."/>
            <person name="Vollmers J."/>
            <person name="Rivas-Marin E."/>
            <person name="Kohn T."/>
            <person name="Peeters S.H."/>
            <person name="Heuer A."/>
            <person name="Rast P."/>
            <person name="Oberbeckmann S."/>
            <person name="Bunk B."/>
            <person name="Jeske O."/>
            <person name="Meyerdierks A."/>
            <person name="Storesund J.E."/>
            <person name="Kallscheuer N."/>
            <person name="Luecker S."/>
            <person name="Lage O.M."/>
            <person name="Pohl T."/>
            <person name="Merkel B.J."/>
            <person name="Hornburger P."/>
            <person name="Mueller R.-W."/>
            <person name="Bruemmer F."/>
            <person name="Labrenz M."/>
            <person name="Spormann A.M."/>
            <person name="Op den Camp H."/>
            <person name="Overmann J."/>
            <person name="Amann R."/>
            <person name="Jetten M.S.M."/>
            <person name="Mascher T."/>
            <person name="Medema M.H."/>
            <person name="Devos D.P."/>
            <person name="Kaster A.-K."/>
            <person name="Ovreas L."/>
            <person name="Rohde M."/>
            <person name="Galperin M.Y."/>
            <person name="Jogler C."/>
        </authorList>
    </citation>
    <scope>NUCLEOTIDE SEQUENCE [LARGE SCALE GENOMIC DNA]</scope>
    <source>
        <strain evidence="3 4">Pla175</strain>
    </source>
</reference>
<sequence precursor="true">MIRLSIRPLLLAVAALAPLLACPPAGAVINAGLQPADLFHTRYTTVCILDILEVNPDAGTALCRIGRSLKGGLVEGEEVTLAFTGPMKDAAADAMHEGDIVAGDKAVAFAGRRRGPKDLMLYANGFYLGQMSSPGAWSLDKSGEATVGLDGAAVSTLAGTWNGSSGQLAALVEDIAAGRDFFPRKGYARFRTDQLMKQFDAPVTGVATYDLDGDGDLDILACAGSVSAFLQGDDGQFADATELLGLAGVPAAGCAAADINGDTLTDLLLGDVLYTGQFKGSRLSFVRQDSLLPDGFPQAPSLKTSAFVELNGDGYPDIVASVAGGGLRAYMNPGEAGGAFKDATAEMGLDRPECGAGGDGFVTPGHWNDDLRTDLFYAAGGGYLLVQNSGGVFEPVPHEIDFKFTSSATGKAGVTGAGAFLPLFSSGGMDLVVPLEDGWIVVANQDGVPVDVTRWGNEISEGSQAHLATVAEDLNCDGYVDFFTVSSAENGHNRFIVNRGYGSFMLGATHKHYEHMFDGPSGELGGLACAAGDLNNDGAPDLVVGNPLGHLTMIVNDTLAARAPVDHPVPEIAAIEGTKLLTVHVLGSKGIVNARVLLHDASGRLLARRDLTSNVSAGSCGPSRAELAVRQPGPGNCKLTVRYADGLERVAEVDLNSKPHSVVVVDRGEVGPDDEF</sequence>
<dbReference type="KEGG" id="pnd:Pla175_36870"/>
<evidence type="ECO:0000256" key="1">
    <source>
        <dbReference type="ARBA" id="ARBA00022729"/>
    </source>
</evidence>
<dbReference type="Pfam" id="PF13517">
    <property type="entry name" value="FG-GAP_3"/>
    <property type="match status" value="2"/>
</dbReference>
<dbReference type="RefSeq" id="WP_197526963.1">
    <property type="nucleotide sequence ID" value="NZ_CP036291.1"/>
</dbReference>
<dbReference type="SUPFAM" id="SSF69318">
    <property type="entry name" value="Integrin alpha N-terminal domain"/>
    <property type="match status" value="1"/>
</dbReference>
<feature type="chain" id="PRO_5021812794" evidence="2">
    <location>
        <begin position="28"/>
        <end position="676"/>
    </location>
</feature>
<name>A0A518DFN9_9BACT</name>
<dbReference type="AlphaFoldDB" id="A0A518DFN9"/>
<organism evidence="3 4">
    <name type="scientific">Pirellulimonas nuda</name>
    <dbReference type="NCBI Taxonomy" id="2528009"/>
    <lineage>
        <taxon>Bacteria</taxon>
        <taxon>Pseudomonadati</taxon>
        <taxon>Planctomycetota</taxon>
        <taxon>Planctomycetia</taxon>
        <taxon>Pirellulales</taxon>
        <taxon>Lacipirellulaceae</taxon>
        <taxon>Pirellulimonas</taxon>
    </lineage>
</organism>
<evidence type="ECO:0000256" key="2">
    <source>
        <dbReference type="SAM" id="SignalP"/>
    </source>
</evidence>
<keyword evidence="1 2" id="KW-0732">Signal</keyword>